<accession>A0AAV5JJY8</accession>
<gene>
    <name evidence="2" type="ORF">SLEP1_g23543</name>
</gene>
<protein>
    <submittedName>
        <fullName evidence="2">Uncharacterized protein</fullName>
    </submittedName>
</protein>
<keyword evidence="1" id="KW-0812">Transmembrane</keyword>
<dbReference type="AlphaFoldDB" id="A0AAV5JJY8"/>
<keyword evidence="1" id="KW-0472">Membrane</keyword>
<evidence type="ECO:0000313" key="2">
    <source>
        <dbReference type="EMBL" id="GKV12395.1"/>
    </source>
</evidence>
<dbReference type="Proteomes" id="UP001054252">
    <property type="component" value="Unassembled WGS sequence"/>
</dbReference>
<name>A0AAV5JJY8_9ROSI</name>
<keyword evidence="3" id="KW-1185">Reference proteome</keyword>
<evidence type="ECO:0000313" key="3">
    <source>
        <dbReference type="Proteomes" id="UP001054252"/>
    </source>
</evidence>
<feature type="transmembrane region" description="Helical" evidence="1">
    <location>
        <begin position="84"/>
        <end position="106"/>
    </location>
</feature>
<organism evidence="2 3">
    <name type="scientific">Rubroshorea leprosula</name>
    <dbReference type="NCBI Taxonomy" id="152421"/>
    <lineage>
        <taxon>Eukaryota</taxon>
        <taxon>Viridiplantae</taxon>
        <taxon>Streptophyta</taxon>
        <taxon>Embryophyta</taxon>
        <taxon>Tracheophyta</taxon>
        <taxon>Spermatophyta</taxon>
        <taxon>Magnoliopsida</taxon>
        <taxon>eudicotyledons</taxon>
        <taxon>Gunneridae</taxon>
        <taxon>Pentapetalae</taxon>
        <taxon>rosids</taxon>
        <taxon>malvids</taxon>
        <taxon>Malvales</taxon>
        <taxon>Dipterocarpaceae</taxon>
        <taxon>Rubroshorea</taxon>
    </lineage>
</organism>
<comment type="caution">
    <text evidence="2">The sequence shown here is derived from an EMBL/GenBank/DDBJ whole genome shotgun (WGS) entry which is preliminary data.</text>
</comment>
<reference evidence="2 3" key="1">
    <citation type="journal article" date="2021" name="Commun. Biol.">
        <title>The genome of Shorea leprosula (Dipterocarpaceae) highlights the ecological relevance of drought in aseasonal tropical rainforests.</title>
        <authorList>
            <person name="Ng K.K.S."/>
            <person name="Kobayashi M.J."/>
            <person name="Fawcett J.A."/>
            <person name="Hatakeyama M."/>
            <person name="Paape T."/>
            <person name="Ng C.H."/>
            <person name="Ang C.C."/>
            <person name="Tnah L.H."/>
            <person name="Lee C.T."/>
            <person name="Nishiyama T."/>
            <person name="Sese J."/>
            <person name="O'Brien M.J."/>
            <person name="Copetti D."/>
            <person name="Mohd Noor M.I."/>
            <person name="Ong R.C."/>
            <person name="Putra M."/>
            <person name="Sireger I.Z."/>
            <person name="Indrioko S."/>
            <person name="Kosugi Y."/>
            <person name="Izuno A."/>
            <person name="Isagi Y."/>
            <person name="Lee S.L."/>
            <person name="Shimizu K.K."/>
        </authorList>
    </citation>
    <scope>NUCLEOTIDE SEQUENCE [LARGE SCALE GENOMIC DNA]</scope>
    <source>
        <strain evidence="2">214</strain>
    </source>
</reference>
<evidence type="ECO:0000256" key="1">
    <source>
        <dbReference type="SAM" id="Phobius"/>
    </source>
</evidence>
<dbReference type="EMBL" id="BPVZ01000036">
    <property type="protein sequence ID" value="GKV12395.1"/>
    <property type="molecule type" value="Genomic_DNA"/>
</dbReference>
<sequence length="108" mass="12282">MGTGRHSLAPRGLVDIPSSKEPKRLVQWNPGTSSFEPSDWVPLNLVTGFKRTRAWVPSNLVLGFLGTPMLGFKRTRAWVPTILVLQYILLFPPFLLRFLCFSIFYLGF</sequence>
<keyword evidence="1" id="KW-1133">Transmembrane helix</keyword>
<proteinExistence type="predicted"/>